<keyword evidence="10" id="KW-1185">Reference proteome</keyword>
<evidence type="ECO:0000256" key="5">
    <source>
        <dbReference type="ARBA" id="ARBA00038359"/>
    </source>
</evidence>
<keyword evidence="2 7" id="KW-0812">Transmembrane</keyword>
<feature type="transmembrane region" description="Helical" evidence="7">
    <location>
        <begin position="101"/>
        <end position="121"/>
    </location>
</feature>
<keyword evidence="4 7" id="KW-0472">Membrane</keyword>
<feature type="transmembrane region" description="Helical" evidence="7">
    <location>
        <begin position="177"/>
        <end position="200"/>
    </location>
</feature>
<feature type="domain" description="Rhodopsin" evidence="8">
    <location>
        <begin position="32"/>
        <end position="275"/>
    </location>
</feature>
<name>A0ABR2Y0F1_9PEZI</name>
<feature type="transmembrane region" description="Helical" evidence="7">
    <location>
        <begin position="212"/>
        <end position="233"/>
    </location>
</feature>
<evidence type="ECO:0000256" key="2">
    <source>
        <dbReference type="ARBA" id="ARBA00022692"/>
    </source>
</evidence>
<keyword evidence="3 7" id="KW-1133">Transmembrane helix</keyword>
<organism evidence="9 10">
    <name type="scientific">Seiridium cardinale</name>
    <dbReference type="NCBI Taxonomy" id="138064"/>
    <lineage>
        <taxon>Eukaryota</taxon>
        <taxon>Fungi</taxon>
        <taxon>Dikarya</taxon>
        <taxon>Ascomycota</taxon>
        <taxon>Pezizomycotina</taxon>
        <taxon>Sordariomycetes</taxon>
        <taxon>Xylariomycetidae</taxon>
        <taxon>Amphisphaeriales</taxon>
        <taxon>Sporocadaceae</taxon>
        <taxon>Seiridium</taxon>
    </lineage>
</organism>
<dbReference type="PANTHER" id="PTHR33048:SF47">
    <property type="entry name" value="INTEGRAL MEMBRANE PROTEIN-RELATED"/>
    <property type="match status" value="1"/>
</dbReference>
<evidence type="ECO:0000259" key="8">
    <source>
        <dbReference type="Pfam" id="PF20684"/>
    </source>
</evidence>
<feature type="transmembrane region" description="Helical" evidence="7">
    <location>
        <begin position="48"/>
        <end position="69"/>
    </location>
</feature>
<sequence>MRESLNSPEYIGWRLEVFVGVFTPLQVLFVALRCYARALTASPWALDDWFIVISLLGQIVAGGIAIGSVRQSAVGHHIGYLEETNPEAVTLFFKYLVAISAWYYATIWISKLAICLLYLRLFPQKTVRVIMTFTAGVLISTSVASIIADLAACTPFSATWGPPEVQATHCINKEALFIWSTLPNIVTDVIMLVLPMPIVWRLHTSTQMKGALTVTFLIGGVGLAASILRFWAFSNTNSFTDATYNAVELIIWTVVEPGIYLLSGCMLMFRPILERLNIHSLKIGSKNRSKGYSPYTISQHGPPQVQPYKGDGSIALRSHATNGFEQLADGDSTRDLTSHARPQTGGSGLASQNIRITTNIRQSWNQV</sequence>
<feature type="region of interest" description="Disordered" evidence="6">
    <location>
        <begin position="327"/>
        <end position="351"/>
    </location>
</feature>
<feature type="transmembrane region" description="Helical" evidence="7">
    <location>
        <begin position="133"/>
        <end position="157"/>
    </location>
</feature>
<feature type="transmembrane region" description="Helical" evidence="7">
    <location>
        <begin position="17"/>
        <end position="36"/>
    </location>
</feature>
<protein>
    <submittedName>
        <fullName evidence="9">Integral membrane protein</fullName>
    </submittedName>
</protein>
<evidence type="ECO:0000256" key="1">
    <source>
        <dbReference type="ARBA" id="ARBA00004141"/>
    </source>
</evidence>
<dbReference type="PANTHER" id="PTHR33048">
    <property type="entry name" value="PTH11-LIKE INTEGRAL MEMBRANE PROTEIN (AFU_ORTHOLOGUE AFUA_5G11245)"/>
    <property type="match status" value="1"/>
</dbReference>
<dbReference type="EMBL" id="JARVKM010000010">
    <property type="protein sequence ID" value="KAK9779539.1"/>
    <property type="molecule type" value="Genomic_DNA"/>
</dbReference>
<proteinExistence type="inferred from homology"/>
<evidence type="ECO:0000256" key="7">
    <source>
        <dbReference type="SAM" id="Phobius"/>
    </source>
</evidence>
<dbReference type="InterPro" id="IPR052337">
    <property type="entry name" value="SAT4-like"/>
</dbReference>
<comment type="caution">
    <text evidence="9">The sequence shown here is derived from an EMBL/GenBank/DDBJ whole genome shotgun (WGS) entry which is preliminary data.</text>
</comment>
<evidence type="ECO:0000256" key="4">
    <source>
        <dbReference type="ARBA" id="ARBA00023136"/>
    </source>
</evidence>
<evidence type="ECO:0000313" key="9">
    <source>
        <dbReference type="EMBL" id="KAK9779539.1"/>
    </source>
</evidence>
<dbReference type="Pfam" id="PF20684">
    <property type="entry name" value="Fung_rhodopsin"/>
    <property type="match status" value="1"/>
</dbReference>
<evidence type="ECO:0000256" key="3">
    <source>
        <dbReference type="ARBA" id="ARBA00022989"/>
    </source>
</evidence>
<dbReference type="InterPro" id="IPR049326">
    <property type="entry name" value="Rhodopsin_dom_fungi"/>
</dbReference>
<dbReference type="Proteomes" id="UP001465668">
    <property type="component" value="Unassembled WGS sequence"/>
</dbReference>
<comment type="similarity">
    <text evidence="5">Belongs to the SAT4 family.</text>
</comment>
<reference evidence="9 10" key="1">
    <citation type="submission" date="2024-02" db="EMBL/GenBank/DDBJ databases">
        <title>First draft genome assembly of two strains of Seiridium cardinale.</title>
        <authorList>
            <person name="Emiliani G."/>
            <person name="Scali E."/>
        </authorList>
    </citation>
    <scope>NUCLEOTIDE SEQUENCE [LARGE SCALE GENOMIC DNA]</scope>
    <source>
        <strain evidence="9 10">BM-138-000479</strain>
    </source>
</reference>
<evidence type="ECO:0000256" key="6">
    <source>
        <dbReference type="SAM" id="MobiDB-lite"/>
    </source>
</evidence>
<evidence type="ECO:0000313" key="10">
    <source>
        <dbReference type="Proteomes" id="UP001465668"/>
    </source>
</evidence>
<comment type="subcellular location">
    <subcellularLocation>
        <location evidence="1">Membrane</location>
        <topology evidence="1">Multi-pass membrane protein</topology>
    </subcellularLocation>
</comment>
<accession>A0ABR2Y0F1</accession>
<feature type="transmembrane region" description="Helical" evidence="7">
    <location>
        <begin position="249"/>
        <end position="269"/>
    </location>
</feature>
<gene>
    <name evidence="9" type="ORF">SCAR479_03605</name>
</gene>